<comment type="caution">
    <text evidence="5">The sequence shown here is derived from an EMBL/GenBank/DDBJ whole genome shotgun (WGS) entry which is preliminary data.</text>
</comment>
<reference evidence="6" key="1">
    <citation type="submission" date="2016-04" db="EMBL/GenBank/DDBJ databases">
        <authorList>
            <person name="Chen L."/>
            <person name="Zhuang W."/>
            <person name="Wang G."/>
        </authorList>
    </citation>
    <scope>NUCLEOTIDE SEQUENCE [LARGE SCALE GENOMIC DNA]</scope>
    <source>
        <strain evidence="6">208</strain>
    </source>
</reference>
<dbReference type="PANTHER" id="PTHR44591">
    <property type="entry name" value="STRESS RESPONSE REGULATOR PROTEIN 1"/>
    <property type="match status" value="1"/>
</dbReference>
<dbReference type="InterPro" id="IPR001789">
    <property type="entry name" value="Sig_transdc_resp-reg_receiver"/>
</dbReference>
<dbReference type="GO" id="GO:0000160">
    <property type="term" value="P:phosphorelay signal transduction system"/>
    <property type="evidence" value="ECO:0007669"/>
    <property type="project" value="UniProtKB-KW"/>
</dbReference>
<evidence type="ECO:0000256" key="1">
    <source>
        <dbReference type="ARBA" id="ARBA00022553"/>
    </source>
</evidence>
<dbReference type="AlphaFoldDB" id="A0A1V9FKP2"/>
<evidence type="ECO:0000259" key="4">
    <source>
        <dbReference type="PROSITE" id="PS50110"/>
    </source>
</evidence>
<accession>A0A1V9FKP2</accession>
<dbReference type="OrthoDB" id="7631574at2"/>
<sequence>MNLPKRVLLIDDDEEELLILRAALNECCKNVELLQEKNGQALFARPDDDSHIIPDIIFLDWNMPLISGSAMLSGLRKLPEYHAVPVVIFTGSIDPAYRAEAQALGASYFIYKPFSITDLSNKLKELFSLDWRAFQSTGRLF</sequence>
<keyword evidence="1 3" id="KW-0597">Phosphoprotein</keyword>
<proteinExistence type="predicted"/>
<evidence type="ECO:0000256" key="2">
    <source>
        <dbReference type="ARBA" id="ARBA00023012"/>
    </source>
</evidence>
<protein>
    <recommendedName>
        <fullName evidence="4">Response regulatory domain-containing protein</fullName>
    </recommendedName>
</protein>
<dbReference type="Gene3D" id="3.40.50.2300">
    <property type="match status" value="1"/>
</dbReference>
<evidence type="ECO:0000313" key="5">
    <source>
        <dbReference type="EMBL" id="OQP58924.1"/>
    </source>
</evidence>
<dbReference type="EMBL" id="LWBP01000186">
    <property type="protein sequence ID" value="OQP58924.1"/>
    <property type="molecule type" value="Genomic_DNA"/>
</dbReference>
<dbReference type="STRING" id="550983.A4R26_22350"/>
<dbReference type="PROSITE" id="PS50110">
    <property type="entry name" value="RESPONSE_REGULATORY"/>
    <property type="match status" value="1"/>
</dbReference>
<feature type="modified residue" description="4-aspartylphosphate" evidence="3">
    <location>
        <position position="60"/>
    </location>
</feature>
<keyword evidence="6" id="KW-1185">Reference proteome</keyword>
<dbReference type="Proteomes" id="UP000192276">
    <property type="component" value="Unassembled WGS sequence"/>
</dbReference>
<keyword evidence="2" id="KW-0902">Two-component regulatory system</keyword>
<dbReference type="PANTHER" id="PTHR44591:SF14">
    <property type="entry name" value="PROTEIN PILG"/>
    <property type="match status" value="1"/>
</dbReference>
<dbReference type="RefSeq" id="WP_081164867.1">
    <property type="nucleotide sequence ID" value="NZ_LWBP01000186.1"/>
</dbReference>
<dbReference type="SUPFAM" id="SSF52172">
    <property type="entry name" value="CheY-like"/>
    <property type="match status" value="1"/>
</dbReference>
<dbReference type="InterPro" id="IPR011006">
    <property type="entry name" value="CheY-like_superfamily"/>
</dbReference>
<dbReference type="SMART" id="SM00448">
    <property type="entry name" value="REC"/>
    <property type="match status" value="1"/>
</dbReference>
<feature type="domain" description="Response regulatory" evidence="4">
    <location>
        <begin position="6"/>
        <end position="127"/>
    </location>
</feature>
<organism evidence="5 6">
    <name type="scientific">Niastella populi</name>
    <dbReference type="NCBI Taxonomy" id="550983"/>
    <lineage>
        <taxon>Bacteria</taxon>
        <taxon>Pseudomonadati</taxon>
        <taxon>Bacteroidota</taxon>
        <taxon>Chitinophagia</taxon>
        <taxon>Chitinophagales</taxon>
        <taxon>Chitinophagaceae</taxon>
        <taxon>Niastella</taxon>
    </lineage>
</organism>
<evidence type="ECO:0000256" key="3">
    <source>
        <dbReference type="PROSITE-ProRule" id="PRU00169"/>
    </source>
</evidence>
<dbReference type="Pfam" id="PF00072">
    <property type="entry name" value="Response_reg"/>
    <property type="match status" value="1"/>
</dbReference>
<name>A0A1V9FKP2_9BACT</name>
<dbReference type="InterPro" id="IPR050595">
    <property type="entry name" value="Bact_response_regulator"/>
</dbReference>
<evidence type="ECO:0000313" key="6">
    <source>
        <dbReference type="Proteomes" id="UP000192276"/>
    </source>
</evidence>
<gene>
    <name evidence="5" type="ORF">A4R26_22350</name>
</gene>